<dbReference type="GO" id="GO:0008239">
    <property type="term" value="F:dipeptidyl-peptidase activity"/>
    <property type="evidence" value="ECO:0007669"/>
    <property type="project" value="InterPro"/>
</dbReference>
<keyword evidence="2" id="KW-0812">Transmembrane</keyword>
<dbReference type="InterPro" id="IPR029058">
    <property type="entry name" value="AB_hydrolase_fold"/>
</dbReference>
<dbReference type="InterPro" id="IPR000383">
    <property type="entry name" value="Xaa-Pro-like_dom"/>
</dbReference>
<dbReference type="Gene3D" id="2.60.120.260">
    <property type="entry name" value="Galactose-binding domain-like"/>
    <property type="match status" value="1"/>
</dbReference>
<dbReference type="NCBIfam" id="TIGR00976">
    <property type="entry name" value="CocE_NonD"/>
    <property type="match status" value="1"/>
</dbReference>
<keyword evidence="2" id="KW-1133">Transmembrane helix</keyword>
<name>A0A941E282_9BURK</name>
<dbReference type="AlphaFoldDB" id="A0A941E282"/>
<dbReference type="InterPro" id="IPR013736">
    <property type="entry name" value="Xaa-Pro_dipept_C"/>
</dbReference>
<sequence length="637" mass="73597">MSIHPTSFDLPKQNCFLRLFSVQGRHEFHWVCAPNKPLNKPTRYWFSALTSYLISCLITCLLITFAIHRDVYAQQVENPIDLGADYELNDKLFFNTADGARLSGMLLKKKNLSTPVPTILQFTIYARPQERDLQTLKDIADRGYVGVIAYSRGKYLSEEAIKPYETDGADARTVIDWISKQTWSDGQVAMMGGSYNGFTQWAASKQLHPALKTIVPIVANRPGMGLPMENNIFINPNYQWAFYVGNQRLLDNKTNDDRQRFREMQFNWWYSGRPYREIDQVDGTSNPWLQTWLQHPSYDRYWQDMAPYGKEFAQITIPVLTIDGYFNDSQVSSLDYLRQHLQHNPQAEHYLVIGPYGHFGAQRGGEKKLNELDIHPAALFDINALTFAWMDYVLKGKQKPSFLKDRVNYFPVGESQWRHAPSLSAMSDHMLRLYLTPDTKHKQHRLTPTLEIQQNYVEQIVDFADRKNSNNDYYPYPILRNNIDRSNGLIFVSDPFKEDILLNGAFSGELIASINKRDFDFGVTLYELTPEGHYFHLGYVIDRASYLHDPSQRQLLKPNQVTRLPLTQTKLISKRLHKGSRIVVYLNVNKNAFSQINYGTGKDVSDESIGDAKRKLVVKWFAGSYVNLQLMLLHEDP</sequence>
<organism evidence="4 5">
    <name type="scientific">Undibacterium fentianense</name>
    <dbReference type="NCBI Taxonomy" id="2828728"/>
    <lineage>
        <taxon>Bacteria</taxon>
        <taxon>Pseudomonadati</taxon>
        <taxon>Pseudomonadota</taxon>
        <taxon>Betaproteobacteria</taxon>
        <taxon>Burkholderiales</taxon>
        <taxon>Oxalobacteraceae</taxon>
        <taxon>Undibacterium</taxon>
    </lineage>
</organism>
<keyword evidence="5" id="KW-1185">Reference proteome</keyword>
<evidence type="ECO:0000256" key="1">
    <source>
        <dbReference type="ARBA" id="ARBA00022801"/>
    </source>
</evidence>
<dbReference type="InterPro" id="IPR008979">
    <property type="entry name" value="Galactose-bd-like_sf"/>
</dbReference>
<dbReference type="InterPro" id="IPR005674">
    <property type="entry name" value="CocE/Ser_esterase"/>
</dbReference>
<evidence type="ECO:0000259" key="3">
    <source>
        <dbReference type="SMART" id="SM00939"/>
    </source>
</evidence>
<keyword evidence="2" id="KW-0472">Membrane</keyword>
<protein>
    <submittedName>
        <fullName evidence="4">CocE/NonD family hydrolase</fullName>
    </submittedName>
</protein>
<dbReference type="SMART" id="SM00939">
    <property type="entry name" value="PepX_C"/>
    <property type="match status" value="1"/>
</dbReference>
<feature type="domain" description="Xaa-Pro dipeptidyl-peptidase C-terminal" evidence="3">
    <location>
        <begin position="387"/>
        <end position="619"/>
    </location>
</feature>
<dbReference type="EMBL" id="JAGSPJ010000005">
    <property type="protein sequence ID" value="MBR7801005.1"/>
    <property type="molecule type" value="Genomic_DNA"/>
</dbReference>
<gene>
    <name evidence="4" type="ORF">KDM90_13430</name>
</gene>
<evidence type="ECO:0000313" key="5">
    <source>
        <dbReference type="Proteomes" id="UP000678545"/>
    </source>
</evidence>
<dbReference type="Pfam" id="PF02129">
    <property type="entry name" value="Peptidase_S15"/>
    <property type="match status" value="1"/>
</dbReference>
<evidence type="ECO:0000256" key="2">
    <source>
        <dbReference type="SAM" id="Phobius"/>
    </source>
</evidence>
<keyword evidence="1 4" id="KW-0378">Hydrolase</keyword>
<dbReference type="Proteomes" id="UP000678545">
    <property type="component" value="Unassembled WGS sequence"/>
</dbReference>
<accession>A0A941E282</accession>
<dbReference type="SUPFAM" id="SSF53474">
    <property type="entry name" value="alpha/beta-Hydrolases"/>
    <property type="match status" value="1"/>
</dbReference>
<comment type="caution">
    <text evidence="4">The sequence shown here is derived from an EMBL/GenBank/DDBJ whole genome shotgun (WGS) entry which is preliminary data.</text>
</comment>
<dbReference type="SUPFAM" id="SSF49785">
    <property type="entry name" value="Galactose-binding domain-like"/>
    <property type="match status" value="1"/>
</dbReference>
<reference evidence="4" key="1">
    <citation type="submission" date="2021-04" db="EMBL/GenBank/DDBJ databases">
        <title>novel species isolated from subtropical streams in China.</title>
        <authorList>
            <person name="Lu H."/>
        </authorList>
    </citation>
    <scope>NUCLEOTIDE SEQUENCE</scope>
    <source>
        <strain evidence="4">FT137W</strain>
    </source>
</reference>
<dbReference type="Pfam" id="PF08530">
    <property type="entry name" value="PepX_C"/>
    <property type="match status" value="1"/>
</dbReference>
<evidence type="ECO:0000313" key="4">
    <source>
        <dbReference type="EMBL" id="MBR7801005.1"/>
    </source>
</evidence>
<feature type="transmembrane region" description="Helical" evidence="2">
    <location>
        <begin position="44"/>
        <end position="67"/>
    </location>
</feature>
<dbReference type="Gene3D" id="3.40.50.1820">
    <property type="entry name" value="alpha/beta hydrolase"/>
    <property type="match status" value="1"/>
</dbReference>
<dbReference type="Gene3D" id="1.10.3020.10">
    <property type="entry name" value="alpha-amino acid ester hydrolase ( Helical cap domain)"/>
    <property type="match status" value="1"/>
</dbReference>
<proteinExistence type="predicted"/>